<dbReference type="Proteomes" id="UP000504603">
    <property type="component" value="Unplaced"/>
</dbReference>
<feature type="transmembrane region" description="Helical" evidence="2">
    <location>
        <begin position="270"/>
        <end position="288"/>
    </location>
</feature>
<dbReference type="OrthoDB" id="1922492at2759"/>
<sequence length="291" mass="31267">MAANPRESRRRRILERGSDRLALITGQIQSLPSPSPSPSPYAGTEDSSTQPLISDRQDLQPRISDQHTVSDEKGKLVGSTLQHKDPQIDARSSAYHGTSSAPLSSKHKAVETAVASTQEDVGKAPPRLARSEGQNSSLSTLGRDQCYNPKLPPVTSFSLNELSSAISESEMTRLCFSATIAFLVVASYVGFPFLGQSLTRIGFGSRPLYLLLLTNVTVVLGRLLFTKKKGFRGPHRGDGQVTPLVGQSSIEQIGKVLEAGLLVQKAMGAIFMDCSVFAVIVVSGLSFVQQL</sequence>
<keyword evidence="3" id="KW-1185">Reference proteome</keyword>
<dbReference type="PANTHER" id="PTHR35469:SF4">
    <property type="entry name" value="TRANSMEMBRANE PROTEIN"/>
    <property type="match status" value="1"/>
</dbReference>
<organism evidence="3 4">
    <name type="scientific">Momordica charantia</name>
    <name type="common">Bitter gourd</name>
    <name type="synonym">Balsam pear</name>
    <dbReference type="NCBI Taxonomy" id="3673"/>
    <lineage>
        <taxon>Eukaryota</taxon>
        <taxon>Viridiplantae</taxon>
        <taxon>Streptophyta</taxon>
        <taxon>Embryophyta</taxon>
        <taxon>Tracheophyta</taxon>
        <taxon>Spermatophyta</taxon>
        <taxon>Magnoliopsida</taxon>
        <taxon>eudicotyledons</taxon>
        <taxon>Gunneridae</taxon>
        <taxon>Pentapetalae</taxon>
        <taxon>rosids</taxon>
        <taxon>fabids</taxon>
        <taxon>Cucurbitales</taxon>
        <taxon>Cucurbitaceae</taxon>
        <taxon>Momordiceae</taxon>
        <taxon>Momordica</taxon>
    </lineage>
</organism>
<feature type="compositionally biased region" description="Basic and acidic residues" evidence="1">
    <location>
        <begin position="55"/>
        <end position="75"/>
    </location>
</feature>
<evidence type="ECO:0000313" key="4">
    <source>
        <dbReference type="RefSeq" id="XP_022131304.1"/>
    </source>
</evidence>
<dbReference type="KEGG" id="mcha:111004568"/>
<accession>A0A6J1BPV3</accession>
<gene>
    <name evidence="4" type="primary">LOC111004568</name>
</gene>
<protein>
    <submittedName>
        <fullName evidence="4">Uncharacterized protein LOC111004568</fullName>
    </submittedName>
</protein>
<evidence type="ECO:0000256" key="2">
    <source>
        <dbReference type="SAM" id="Phobius"/>
    </source>
</evidence>
<dbReference type="GeneID" id="111004568"/>
<feature type="transmembrane region" description="Helical" evidence="2">
    <location>
        <begin position="174"/>
        <end position="195"/>
    </location>
</feature>
<proteinExistence type="predicted"/>
<keyword evidence="2" id="KW-1133">Transmembrane helix</keyword>
<feature type="region of interest" description="Disordered" evidence="1">
    <location>
        <begin position="24"/>
        <end position="147"/>
    </location>
</feature>
<keyword evidence="2" id="KW-0472">Membrane</keyword>
<dbReference type="RefSeq" id="XP_022131304.1">
    <property type="nucleotide sequence ID" value="XM_022275612.1"/>
</dbReference>
<feature type="transmembrane region" description="Helical" evidence="2">
    <location>
        <begin position="207"/>
        <end position="225"/>
    </location>
</feature>
<feature type="compositionally biased region" description="Polar residues" evidence="1">
    <location>
        <begin position="132"/>
        <end position="142"/>
    </location>
</feature>
<evidence type="ECO:0000256" key="1">
    <source>
        <dbReference type="SAM" id="MobiDB-lite"/>
    </source>
</evidence>
<dbReference type="AlphaFoldDB" id="A0A6J1BPV3"/>
<name>A0A6J1BPV3_MOMCH</name>
<evidence type="ECO:0000313" key="3">
    <source>
        <dbReference type="Proteomes" id="UP000504603"/>
    </source>
</evidence>
<reference evidence="4" key="1">
    <citation type="submission" date="2025-08" db="UniProtKB">
        <authorList>
            <consortium name="RefSeq"/>
        </authorList>
    </citation>
    <scope>IDENTIFICATION</scope>
    <source>
        <strain evidence="4">OHB3-1</strain>
    </source>
</reference>
<dbReference type="PANTHER" id="PTHR35469">
    <property type="entry name" value="TRANSMEMBRANE PROTEIN"/>
    <property type="match status" value="1"/>
</dbReference>
<keyword evidence="2" id="KW-0812">Transmembrane</keyword>